<feature type="signal peptide" evidence="2">
    <location>
        <begin position="1"/>
        <end position="22"/>
    </location>
</feature>
<protein>
    <recommendedName>
        <fullName evidence="3">TPM domain-containing protein</fullName>
    </recommendedName>
</protein>
<proteinExistence type="predicted"/>
<evidence type="ECO:0000313" key="4">
    <source>
        <dbReference type="EMBL" id="BCR03895.1"/>
    </source>
</evidence>
<evidence type="ECO:0000256" key="2">
    <source>
        <dbReference type="SAM" id="SignalP"/>
    </source>
</evidence>
<reference evidence="4 5" key="1">
    <citation type="journal article" date="2016" name="C (Basel)">
        <title>Selective Growth of and Electricity Production by Marine Exoelectrogenic Bacteria in Self-Aggregated Hydrogel of Microbially Reduced Graphene Oxide.</title>
        <authorList>
            <person name="Yoshida N."/>
            <person name="Goto Y."/>
            <person name="Miyata Y."/>
        </authorList>
    </citation>
    <scope>NUCLEOTIDE SEQUENCE [LARGE SCALE GENOMIC DNA]</scope>
    <source>
        <strain evidence="4 5">NIT-T3</strain>
    </source>
</reference>
<dbReference type="Proteomes" id="UP001319827">
    <property type="component" value="Chromosome"/>
</dbReference>
<gene>
    <name evidence="4" type="ORF">DESUT3_09640</name>
</gene>
<reference evidence="4 5" key="2">
    <citation type="journal article" date="2021" name="Int. J. Syst. Evol. Microbiol.">
        <title>Isolation and Polyphasic Characterization of Desulfuromonas versatilis sp. Nov., an Electrogenic Bacteria Capable of Versatile Metabolism Isolated from a Graphene Oxide-Reducing Enrichment Culture.</title>
        <authorList>
            <person name="Xie L."/>
            <person name="Yoshida N."/>
            <person name="Ishii S."/>
            <person name="Meng L."/>
        </authorList>
    </citation>
    <scope>NUCLEOTIDE SEQUENCE [LARGE SCALE GENOMIC DNA]</scope>
    <source>
        <strain evidence="4 5">NIT-T3</strain>
    </source>
</reference>
<dbReference type="Gene3D" id="3.10.310.50">
    <property type="match status" value="1"/>
</dbReference>
<feature type="domain" description="TPM" evidence="3">
    <location>
        <begin position="32"/>
        <end position="155"/>
    </location>
</feature>
<organism evidence="4 5">
    <name type="scientific">Desulfuromonas versatilis</name>
    <dbReference type="NCBI Taxonomy" id="2802975"/>
    <lineage>
        <taxon>Bacteria</taxon>
        <taxon>Pseudomonadati</taxon>
        <taxon>Thermodesulfobacteriota</taxon>
        <taxon>Desulfuromonadia</taxon>
        <taxon>Desulfuromonadales</taxon>
        <taxon>Desulfuromonadaceae</taxon>
        <taxon>Desulfuromonas</taxon>
    </lineage>
</organism>
<keyword evidence="1" id="KW-0472">Membrane</keyword>
<feature type="transmembrane region" description="Helical" evidence="1">
    <location>
        <begin position="177"/>
        <end position="196"/>
    </location>
</feature>
<keyword evidence="1" id="KW-1133">Transmembrane helix</keyword>
<evidence type="ECO:0000313" key="5">
    <source>
        <dbReference type="Proteomes" id="UP001319827"/>
    </source>
</evidence>
<keyword evidence="1" id="KW-0812">Transmembrane</keyword>
<evidence type="ECO:0000256" key="1">
    <source>
        <dbReference type="SAM" id="Phobius"/>
    </source>
</evidence>
<dbReference type="PANTHER" id="PTHR30373:SF2">
    <property type="entry name" value="UPF0603 PROTEIN YGCG"/>
    <property type="match status" value="1"/>
</dbReference>
<dbReference type="RefSeq" id="WP_221251332.1">
    <property type="nucleotide sequence ID" value="NZ_AP024355.1"/>
</dbReference>
<dbReference type="EMBL" id="AP024355">
    <property type="protein sequence ID" value="BCR03895.1"/>
    <property type="molecule type" value="Genomic_DNA"/>
</dbReference>
<dbReference type="Pfam" id="PF04536">
    <property type="entry name" value="TPM_phosphatase"/>
    <property type="match status" value="1"/>
</dbReference>
<keyword evidence="5" id="KW-1185">Reference proteome</keyword>
<feature type="chain" id="PRO_5045625989" description="TPM domain-containing protein" evidence="2">
    <location>
        <begin position="23"/>
        <end position="244"/>
    </location>
</feature>
<keyword evidence="2" id="KW-0732">Signal</keyword>
<dbReference type="PANTHER" id="PTHR30373">
    <property type="entry name" value="UPF0603 PROTEIN YGCG"/>
    <property type="match status" value="1"/>
</dbReference>
<accession>A0ABM9SDG6</accession>
<sequence length="244" mass="25543">MRLLRLFVPALLLLLLAFQAAALDVPRATGYVNDRAGMLSAETVVKLERFLNGFEKSDSTQLVVLTVPSLEGNSLEEYALKVAEAWQIGQQGKDNGALLLIARDDRKIRIEVGYGLEGRLTDLLAGRIIDNEISPRFKAGDFDGGVIAGVAGMAEAMRGEYQGSGQSGGRKKQRSPFGLLLLLFFFAPLLMSMLGGPGLRRAHHRRGGFWIGGPPFGGGGGGFGGGGFSGGGGGFGGGGSSGGW</sequence>
<name>A0ABM9SDG6_9BACT</name>
<evidence type="ECO:0000259" key="3">
    <source>
        <dbReference type="Pfam" id="PF04536"/>
    </source>
</evidence>
<dbReference type="InterPro" id="IPR007621">
    <property type="entry name" value="TPM_dom"/>
</dbReference>